<feature type="transmembrane region" description="Helical" evidence="15">
    <location>
        <begin position="7"/>
        <end position="24"/>
    </location>
</feature>
<comment type="function">
    <text evidence="15">Catalyzes the third of the four reactions of the long-chain fatty acids elongation cycle. This endoplasmic reticulum-bound enzymatic process, allows the addition of two carbons to the chain of long- and very long-chain fatty acids/VLCFAs per cycle. This enzyme catalyzes the dehydration of the 3-hydroxyacyl-CoA intermediate into trans-2,3-enoyl-CoA, within each cycle of fatty acid elongation. Thereby, it participates to the production of VLCFAs of different chain lengths that are involved in multiple biological processes as precursors of membrane lipids and lipid mediators.</text>
</comment>
<gene>
    <name evidence="17" type="primary">hacd4</name>
</gene>
<evidence type="ECO:0000256" key="6">
    <source>
        <dbReference type="ARBA" id="ARBA00022692"/>
    </source>
</evidence>
<evidence type="ECO:0000256" key="13">
    <source>
        <dbReference type="ARBA" id="ARBA00023688"/>
    </source>
</evidence>
<keyword evidence="7 15" id="KW-0276">Fatty acid metabolism</keyword>
<dbReference type="GO" id="GO:0042761">
    <property type="term" value="P:very long-chain fatty acid biosynthetic process"/>
    <property type="evidence" value="ECO:0007669"/>
    <property type="project" value="TreeGrafter"/>
</dbReference>
<evidence type="ECO:0000256" key="10">
    <source>
        <dbReference type="ARBA" id="ARBA00023136"/>
    </source>
</evidence>
<keyword evidence="6 15" id="KW-0812">Transmembrane</keyword>
<evidence type="ECO:0000256" key="2">
    <source>
        <dbReference type="ARBA" id="ARBA00005194"/>
    </source>
</evidence>
<keyword evidence="8 15" id="KW-1133">Transmembrane helix</keyword>
<dbReference type="GO" id="GO:0030148">
    <property type="term" value="P:sphingolipid biosynthetic process"/>
    <property type="evidence" value="ECO:0007669"/>
    <property type="project" value="TreeGrafter"/>
</dbReference>
<dbReference type="Proteomes" id="UP000504632">
    <property type="component" value="Chromosome 7"/>
</dbReference>
<keyword evidence="11 15" id="KW-0275">Fatty acid biosynthesis</keyword>
<evidence type="ECO:0000256" key="11">
    <source>
        <dbReference type="ARBA" id="ARBA00023160"/>
    </source>
</evidence>
<evidence type="ECO:0000256" key="14">
    <source>
        <dbReference type="ARBA" id="ARBA00023727"/>
    </source>
</evidence>
<accession>A0A6J2VXE9</accession>
<name>A0A6J2VXE9_CHACN</name>
<dbReference type="CTD" id="401494"/>
<dbReference type="OrthoDB" id="46988at2759"/>
<evidence type="ECO:0000256" key="12">
    <source>
        <dbReference type="ARBA" id="ARBA00023239"/>
    </source>
</evidence>
<dbReference type="GeneID" id="115817558"/>
<dbReference type="InParanoid" id="A0A6J2VXE9"/>
<keyword evidence="15" id="KW-0256">Endoplasmic reticulum</keyword>
<feature type="transmembrane region" description="Helical" evidence="15">
    <location>
        <begin position="190"/>
        <end position="207"/>
    </location>
</feature>
<evidence type="ECO:0000256" key="7">
    <source>
        <dbReference type="ARBA" id="ARBA00022832"/>
    </source>
</evidence>
<organism evidence="16 17">
    <name type="scientific">Chanos chanos</name>
    <name type="common">Milkfish</name>
    <name type="synonym">Mugil chanos</name>
    <dbReference type="NCBI Taxonomy" id="29144"/>
    <lineage>
        <taxon>Eukaryota</taxon>
        <taxon>Metazoa</taxon>
        <taxon>Chordata</taxon>
        <taxon>Craniata</taxon>
        <taxon>Vertebrata</taxon>
        <taxon>Euteleostomi</taxon>
        <taxon>Actinopterygii</taxon>
        <taxon>Neopterygii</taxon>
        <taxon>Teleostei</taxon>
        <taxon>Ostariophysi</taxon>
        <taxon>Gonorynchiformes</taxon>
        <taxon>Chanidae</taxon>
        <taxon>Chanos</taxon>
    </lineage>
</organism>
<evidence type="ECO:0000313" key="17">
    <source>
        <dbReference type="RefSeq" id="XP_030636742.1"/>
    </source>
</evidence>
<evidence type="ECO:0000256" key="8">
    <source>
        <dbReference type="ARBA" id="ARBA00022989"/>
    </source>
</evidence>
<dbReference type="PANTHER" id="PTHR11035:SF16">
    <property type="entry name" value="VERY-LONG-CHAIN (3R)-3-HYDROXYACYL-COA DEHYDRATASE 4"/>
    <property type="match status" value="1"/>
</dbReference>
<sequence>MRCSFRLAYLFLYNLLQFCGHTWIFANMTARFLSFGGDALADTFYSVGVMMSLCQLLSVLELFHIADGIEKGSLLLRFIQVMERNFVLFVVIISQEDFQSKTIVCVLFYLWNILNLFRYPHRLMCLISTPSSNMLWVRHTLSIPVYLLSAIAEGVSIYQALPYFESQGMYSVQLTVPVSVYIHFPHVLRAYLPLLAAGACVAVWLLLQERQQILDSWNKKQKRK</sequence>
<protein>
    <recommendedName>
        <fullName evidence="4 15">Very-long-chain (3R)-3-hydroxyacyl-CoA dehydratase</fullName>
        <ecNumber evidence="4 15">4.2.1.134</ecNumber>
    </recommendedName>
</protein>
<dbReference type="UniPathway" id="UPA00094"/>
<evidence type="ECO:0000256" key="4">
    <source>
        <dbReference type="ARBA" id="ARBA00013122"/>
    </source>
</evidence>
<proteinExistence type="inferred from homology"/>
<comment type="catalytic activity">
    <reaction evidence="14">
        <text>a very-long-chain (3R)-3-hydroxyacyl-CoA = a very-long-chain (2E)-enoyl-CoA + H2O</text>
        <dbReference type="Rhea" id="RHEA:45812"/>
        <dbReference type="ChEBI" id="CHEBI:15377"/>
        <dbReference type="ChEBI" id="CHEBI:83728"/>
        <dbReference type="ChEBI" id="CHEBI:85440"/>
        <dbReference type="EC" id="4.2.1.134"/>
    </reaction>
    <physiologicalReaction direction="left-to-right" evidence="14">
        <dbReference type="Rhea" id="RHEA:45813"/>
    </physiologicalReaction>
</comment>
<keyword evidence="9 15" id="KW-0443">Lipid metabolism</keyword>
<dbReference type="GO" id="GO:0030497">
    <property type="term" value="P:fatty acid elongation"/>
    <property type="evidence" value="ECO:0007669"/>
    <property type="project" value="TreeGrafter"/>
</dbReference>
<evidence type="ECO:0000256" key="15">
    <source>
        <dbReference type="RuleBase" id="RU363109"/>
    </source>
</evidence>
<feature type="transmembrane region" description="Helical" evidence="15">
    <location>
        <begin position="140"/>
        <end position="161"/>
    </location>
</feature>
<feature type="transmembrane region" description="Helical" evidence="15">
    <location>
        <begin position="44"/>
        <end position="63"/>
    </location>
</feature>
<dbReference type="Pfam" id="PF04387">
    <property type="entry name" value="PTPLA"/>
    <property type="match status" value="1"/>
</dbReference>
<comment type="similarity">
    <text evidence="3 15">Belongs to the very long-chain fatty acids dehydratase HACD family.</text>
</comment>
<dbReference type="InterPro" id="IPR007482">
    <property type="entry name" value="Tyr_Pase-like_PTPLA"/>
</dbReference>
<feature type="transmembrane region" description="Helical" evidence="15">
    <location>
        <begin position="100"/>
        <end position="119"/>
    </location>
</feature>
<dbReference type="AlphaFoldDB" id="A0A6J2VXE9"/>
<dbReference type="RefSeq" id="XP_030636742.1">
    <property type="nucleotide sequence ID" value="XM_030780882.1"/>
</dbReference>
<keyword evidence="10 15" id="KW-0472">Membrane</keyword>
<comment type="catalytic activity">
    <reaction evidence="13">
        <text>(3R)-hydroxyhexadecanoyl-CoA = (2E)-hexadecenoyl-CoA + H2O</text>
        <dbReference type="Rhea" id="RHEA:39159"/>
        <dbReference type="ChEBI" id="CHEBI:15377"/>
        <dbReference type="ChEBI" id="CHEBI:61526"/>
        <dbReference type="ChEBI" id="CHEBI:74278"/>
    </reaction>
    <physiologicalReaction direction="left-to-right" evidence="13">
        <dbReference type="Rhea" id="RHEA:39160"/>
    </physiologicalReaction>
</comment>
<evidence type="ECO:0000256" key="1">
    <source>
        <dbReference type="ARBA" id="ARBA00004141"/>
    </source>
</evidence>
<evidence type="ECO:0000256" key="3">
    <source>
        <dbReference type="ARBA" id="ARBA00007811"/>
    </source>
</evidence>
<feature type="transmembrane region" description="Helical" evidence="15">
    <location>
        <begin position="75"/>
        <end position="94"/>
    </location>
</feature>
<dbReference type="EC" id="4.2.1.134" evidence="4 15"/>
<evidence type="ECO:0000313" key="16">
    <source>
        <dbReference type="Proteomes" id="UP000504632"/>
    </source>
</evidence>
<evidence type="ECO:0000256" key="5">
    <source>
        <dbReference type="ARBA" id="ARBA00022516"/>
    </source>
</evidence>
<evidence type="ECO:0000256" key="9">
    <source>
        <dbReference type="ARBA" id="ARBA00023098"/>
    </source>
</evidence>
<dbReference type="GO" id="GO:0102158">
    <property type="term" value="F:very-long-chain (3R)-3-hydroxyacyl-CoA dehydratase activity"/>
    <property type="evidence" value="ECO:0007669"/>
    <property type="project" value="UniProtKB-EC"/>
</dbReference>
<comment type="subcellular location">
    <subcellularLocation>
        <location evidence="15">Endoplasmic reticulum membrane</location>
        <topology evidence="15">Multi-pass membrane protein</topology>
    </subcellularLocation>
    <subcellularLocation>
        <location evidence="1">Membrane</location>
        <topology evidence="1">Multi-pass membrane protein</topology>
    </subcellularLocation>
</comment>
<keyword evidence="12 15" id="KW-0456">Lyase</keyword>
<keyword evidence="16" id="KW-1185">Reference proteome</keyword>
<dbReference type="PANTHER" id="PTHR11035">
    <property type="entry name" value="VERY-LONG-CHAIN (3R)-3-HYDROXYACYL-COA DEHYDRATASE"/>
    <property type="match status" value="1"/>
</dbReference>
<reference evidence="17" key="1">
    <citation type="submission" date="2025-08" db="UniProtKB">
        <authorList>
            <consortium name="RefSeq"/>
        </authorList>
    </citation>
    <scope>IDENTIFICATION</scope>
</reference>
<dbReference type="GO" id="GO:0005789">
    <property type="term" value="C:endoplasmic reticulum membrane"/>
    <property type="evidence" value="ECO:0007669"/>
    <property type="project" value="UniProtKB-SubCell"/>
</dbReference>
<keyword evidence="5 15" id="KW-0444">Lipid biosynthesis</keyword>
<comment type="pathway">
    <text evidence="2 15">Lipid metabolism; fatty acid biosynthesis.</text>
</comment>